<keyword evidence="1" id="KW-1133">Transmembrane helix</keyword>
<name>A0A1G2MM54_9BACT</name>
<sequence length="231" mass="24919">MDTSKTSHLAIKLIIALVVLAVVGMTIGFIILEEREKKIEEGGVVSVVDDGGKEALPSEILPVDFAKIGYTTLNNSGQKNGVLYLIYEEPGAPALSKELKFDYESICGSESGSEQCIALNIPFVDVFKEKRVLIKGIKLGDAVLVRLLRVVGDLDGNFAPTLGELIVSWPTALRFIENCDVGSLSQKHNLEVGLLLKDGRKIATLEPTIDTVISVHDRVSDKCGSVPIATE</sequence>
<evidence type="ECO:0000256" key="1">
    <source>
        <dbReference type="SAM" id="Phobius"/>
    </source>
</evidence>
<accession>A0A1G2MM54</accession>
<reference evidence="2 3" key="1">
    <citation type="journal article" date="2016" name="Nat. Commun.">
        <title>Thousands of microbial genomes shed light on interconnected biogeochemical processes in an aquifer system.</title>
        <authorList>
            <person name="Anantharaman K."/>
            <person name="Brown C.T."/>
            <person name="Hug L.A."/>
            <person name="Sharon I."/>
            <person name="Castelle C.J."/>
            <person name="Probst A.J."/>
            <person name="Thomas B.C."/>
            <person name="Singh A."/>
            <person name="Wilkins M.J."/>
            <person name="Karaoz U."/>
            <person name="Brodie E.L."/>
            <person name="Williams K.H."/>
            <person name="Hubbard S.S."/>
            <person name="Banfield J.F."/>
        </authorList>
    </citation>
    <scope>NUCLEOTIDE SEQUENCE [LARGE SCALE GENOMIC DNA]</scope>
</reference>
<dbReference type="STRING" id="1802306.A3C72_03265"/>
<evidence type="ECO:0000313" key="3">
    <source>
        <dbReference type="Proteomes" id="UP000177130"/>
    </source>
</evidence>
<protein>
    <submittedName>
        <fullName evidence="2">Uncharacterized protein</fullName>
    </submittedName>
</protein>
<keyword evidence="1" id="KW-0472">Membrane</keyword>
<dbReference type="Proteomes" id="UP000177130">
    <property type="component" value="Unassembled WGS sequence"/>
</dbReference>
<evidence type="ECO:0000313" key="2">
    <source>
        <dbReference type="EMBL" id="OHA24824.1"/>
    </source>
</evidence>
<dbReference type="EMBL" id="MHRK01000004">
    <property type="protein sequence ID" value="OHA24824.1"/>
    <property type="molecule type" value="Genomic_DNA"/>
</dbReference>
<dbReference type="AlphaFoldDB" id="A0A1G2MM54"/>
<comment type="caution">
    <text evidence="2">The sequence shown here is derived from an EMBL/GenBank/DDBJ whole genome shotgun (WGS) entry which is preliminary data.</text>
</comment>
<organism evidence="2 3">
    <name type="scientific">Candidatus Taylorbacteria bacterium RIFCSPHIGHO2_02_FULL_43_32b</name>
    <dbReference type="NCBI Taxonomy" id="1802306"/>
    <lineage>
        <taxon>Bacteria</taxon>
        <taxon>Candidatus Tayloriibacteriota</taxon>
    </lineage>
</organism>
<keyword evidence="1" id="KW-0812">Transmembrane</keyword>
<gene>
    <name evidence="2" type="ORF">A3C72_03265</name>
</gene>
<feature type="transmembrane region" description="Helical" evidence="1">
    <location>
        <begin position="13"/>
        <end position="32"/>
    </location>
</feature>
<proteinExistence type="predicted"/>